<dbReference type="Gene3D" id="3.30.565.10">
    <property type="entry name" value="Histidine kinase-like ATPase, C-terminal domain"/>
    <property type="match status" value="1"/>
</dbReference>
<dbReference type="SUPFAM" id="SSF55874">
    <property type="entry name" value="ATPase domain of HSP90 chaperone/DNA topoisomerase II/histidine kinase"/>
    <property type="match status" value="1"/>
</dbReference>
<sequence length="444" mass="49757">MTNEAKHINAMPTKAFFVDMLVRDIPTERAILDLVDNCIDGAKRLRPGNDPDFDGLWVKIHIDGDRFEITDNCGGFDTDTAINYAFRFGRPADAKSTDYSIGQFGVGMKRALFKFGRYFEVHSTTEAEKWSVEVDVSEWEDDGTWQFDFAELIEDGDFPPEERGTRIVVDKLRPEIANRFSSDYFRRGLAETIRAHQRQFLSAGLAIEFNGQHLTQTDLRVFSGGSYSPVVEEVTFDAATDTPVLVRIIAGIADSKPSNAGWYVVCNGRVILSADRSEATGWNSVADQKDGIPKFHNQYARFRGIVFFDCSSSQKLPWNTTKTGLDETSAIWQSVFPKMLDHTRTIIKFLNRLDEEVEEYGKNSPTLSALAKEASALDVEKIRGSKSFAFNKNPKAPGPKMTKIQYSREVDKIRVLMDALGVGSAKAVGETTFDMILAEQGEEE</sequence>
<gene>
    <name evidence="1" type="ORF">K3148_00305</name>
</gene>
<dbReference type="GO" id="GO:0005524">
    <property type="term" value="F:ATP binding"/>
    <property type="evidence" value="ECO:0007669"/>
    <property type="project" value="UniProtKB-KW"/>
</dbReference>
<organism evidence="1 2">
    <name type="scientific">Qipengyuania aurantiaca</name>
    <dbReference type="NCBI Taxonomy" id="2867233"/>
    <lineage>
        <taxon>Bacteria</taxon>
        <taxon>Pseudomonadati</taxon>
        <taxon>Pseudomonadota</taxon>
        <taxon>Alphaproteobacteria</taxon>
        <taxon>Sphingomonadales</taxon>
        <taxon>Erythrobacteraceae</taxon>
        <taxon>Qipengyuania</taxon>
    </lineage>
</organism>
<name>A0ABX8ZLK0_9SPHN</name>
<keyword evidence="1" id="KW-0067">ATP-binding</keyword>
<keyword evidence="1" id="KW-0547">Nucleotide-binding</keyword>
<dbReference type="InterPro" id="IPR036890">
    <property type="entry name" value="HATPase_C_sf"/>
</dbReference>
<reference evidence="1 2" key="1">
    <citation type="submission" date="2021-08" db="EMBL/GenBank/DDBJ databases">
        <title>Comparative Genomics Analysis of the Genus Qipengyuania Reveals Extensive Genetic Diversity and Metabolic Versatility, Including the Description of Fifteen Novel Species.</title>
        <authorList>
            <person name="Liu Y."/>
        </authorList>
    </citation>
    <scope>NUCLEOTIDE SEQUENCE [LARGE SCALE GENOMIC DNA]</scope>
    <source>
        <strain evidence="1 2">1NDH13</strain>
    </source>
</reference>
<dbReference type="RefSeq" id="WP_221425372.1">
    <property type="nucleotide sequence ID" value="NZ_CP081295.1"/>
</dbReference>
<dbReference type="Proteomes" id="UP000824281">
    <property type="component" value="Chromosome"/>
</dbReference>
<dbReference type="EMBL" id="CP081295">
    <property type="protein sequence ID" value="QZD89895.1"/>
    <property type="molecule type" value="Genomic_DNA"/>
</dbReference>
<protein>
    <submittedName>
        <fullName evidence="1">ATP-binding protein</fullName>
    </submittedName>
</protein>
<evidence type="ECO:0000313" key="1">
    <source>
        <dbReference type="EMBL" id="QZD89895.1"/>
    </source>
</evidence>
<proteinExistence type="predicted"/>
<keyword evidence="2" id="KW-1185">Reference proteome</keyword>
<dbReference type="Pfam" id="PF13589">
    <property type="entry name" value="HATPase_c_3"/>
    <property type="match status" value="1"/>
</dbReference>
<evidence type="ECO:0000313" key="2">
    <source>
        <dbReference type="Proteomes" id="UP000824281"/>
    </source>
</evidence>
<accession>A0ABX8ZLK0</accession>